<sequence>MNTVVALAIFFFITLPGRVDAADGLVTPPPEQPNLQREFYRPCLNFIRSKRFKEAYMTCEQGYVANEWWSWWGLVRLNQAFDFKSAELIAKMPDPYGFLIESQCLLHYKFDDDKAGTAELCASSPGKRGPKIAEKLRQDLQF</sequence>
<keyword evidence="3" id="KW-1185">Reference proteome</keyword>
<organism evidence="2 3">
    <name type="scientific">Corallincola holothuriorum</name>
    <dbReference type="NCBI Taxonomy" id="2282215"/>
    <lineage>
        <taxon>Bacteria</taxon>
        <taxon>Pseudomonadati</taxon>
        <taxon>Pseudomonadota</taxon>
        <taxon>Gammaproteobacteria</taxon>
        <taxon>Alteromonadales</taxon>
        <taxon>Psychromonadaceae</taxon>
        <taxon>Corallincola</taxon>
    </lineage>
</organism>
<proteinExistence type="predicted"/>
<gene>
    <name evidence="2" type="ORF">DU002_16010</name>
</gene>
<dbReference type="EMBL" id="QPID01000011">
    <property type="protein sequence ID" value="RCU45225.1"/>
    <property type="molecule type" value="Genomic_DNA"/>
</dbReference>
<feature type="chain" id="PRO_5016637872" evidence="1">
    <location>
        <begin position="22"/>
        <end position="142"/>
    </location>
</feature>
<evidence type="ECO:0000313" key="3">
    <source>
        <dbReference type="Proteomes" id="UP000252558"/>
    </source>
</evidence>
<dbReference type="AlphaFoldDB" id="A0A368N6T0"/>
<reference evidence="2 3" key="1">
    <citation type="submission" date="2018-07" db="EMBL/GenBank/DDBJ databases">
        <title>Corallincola holothuriorum sp. nov., a new facultative anaerobe isolated from sea cucumber Apostichopus japonicus.</title>
        <authorList>
            <person name="Xia H."/>
        </authorList>
    </citation>
    <scope>NUCLEOTIDE SEQUENCE [LARGE SCALE GENOMIC DNA]</scope>
    <source>
        <strain evidence="2 3">C4</strain>
    </source>
</reference>
<evidence type="ECO:0000256" key="1">
    <source>
        <dbReference type="SAM" id="SignalP"/>
    </source>
</evidence>
<comment type="caution">
    <text evidence="2">The sequence shown here is derived from an EMBL/GenBank/DDBJ whole genome shotgun (WGS) entry which is preliminary data.</text>
</comment>
<dbReference type="RefSeq" id="WP_114339433.1">
    <property type="nucleotide sequence ID" value="NZ_QPID01000011.1"/>
</dbReference>
<evidence type="ECO:0000313" key="2">
    <source>
        <dbReference type="EMBL" id="RCU45225.1"/>
    </source>
</evidence>
<feature type="signal peptide" evidence="1">
    <location>
        <begin position="1"/>
        <end position="21"/>
    </location>
</feature>
<name>A0A368N6T0_9GAMM</name>
<protein>
    <submittedName>
        <fullName evidence="2">Uncharacterized protein</fullName>
    </submittedName>
</protein>
<dbReference type="Proteomes" id="UP000252558">
    <property type="component" value="Unassembled WGS sequence"/>
</dbReference>
<keyword evidence="1" id="KW-0732">Signal</keyword>
<accession>A0A368N6T0</accession>